<dbReference type="PANTHER" id="PTHR31223">
    <property type="entry name" value="LOG FAMILY PROTEIN YJL055W"/>
    <property type="match status" value="1"/>
</dbReference>
<sequence>MNYIAVFCGASMGNSPIYQEATIALGKWIAENHDGLVYGGGKVGLMGVLADQVLASGAEVIGVIPEALKNREVAHERLTELHVVANMHERKAQMIASANVYIAMPGGPGTLEEITEVISWGRIGEHTNPCILYNVNGYYDLLGKFYDKMVEEGFLTPADRDKILISESLDEIDRFIASYVPPMIRTYK</sequence>
<dbReference type="EC" id="3.2.2.n1" evidence="2"/>
<name>A0A7X0Y5E7_9LIST</name>
<dbReference type="Gene3D" id="3.40.50.450">
    <property type="match status" value="1"/>
</dbReference>
<dbReference type="InterPro" id="IPR005269">
    <property type="entry name" value="LOG"/>
</dbReference>
<evidence type="ECO:0000256" key="2">
    <source>
        <dbReference type="RuleBase" id="RU363015"/>
    </source>
</evidence>
<dbReference type="AlphaFoldDB" id="A0A7X0Y5E7"/>
<dbReference type="Pfam" id="PF03641">
    <property type="entry name" value="Lysine_decarbox"/>
    <property type="match status" value="1"/>
</dbReference>
<evidence type="ECO:0000313" key="3">
    <source>
        <dbReference type="EMBL" id="MBC1937325.1"/>
    </source>
</evidence>
<keyword evidence="2" id="KW-0203">Cytokinin biosynthesis</keyword>
<dbReference type="EMBL" id="JAARWN010000015">
    <property type="protein sequence ID" value="MBC1937325.1"/>
    <property type="molecule type" value="Genomic_DNA"/>
</dbReference>
<dbReference type="GO" id="GO:0005829">
    <property type="term" value="C:cytosol"/>
    <property type="evidence" value="ECO:0007669"/>
    <property type="project" value="TreeGrafter"/>
</dbReference>
<comment type="caution">
    <text evidence="3">The sequence shown here is derived from an EMBL/GenBank/DDBJ whole genome shotgun (WGS) entry which is preliminary data.</text>
</comment>
<dbReference type="PANTHER" id="PTHR31223:SF70">
    <property type="entry name" value="LOG FAMILY PROTEIN YJL055W"/>
    <property type="match status" value="1"/>
</dbReference>
<accession>A0A7X0Y5E7</accession>
<proteinExistence type="inferred from homology"/>
<evidence type="ECO:0000313" key="4">
    <source>
        <dbReference type="Proteomes" id="UP000535908"/>
    </source>
</evidence>
<gene>
    <name evidence="3" type="ORF">HCA69_13160</name>
</gene>
<comment type="similarity">
    <text evidence="1 2">Belongs to the LOG family.</text>
</comment>
<evidence type="ECO:0000256" key="1">
    <source>
        <dbReference type="ARBA" id="ARBA00006763"/>
    </source>
</evidence>
<dbReference type="Proteomes" id="UP000535908">
    <property type="component" value="Unassembled WGS sequence"/>
</dbReference>
<organism evidence="3 4">
    <name type="scientific">Listeria grandensis</name>
    <dbReference type="NCBI Taxonomy" id="1494963"/>
    <lineage>
        <taxon>Bacteria</taxon>
        <taxon>Bacillati</taxon>
        <taxon>Bacillota</taxon>
        <taxon>Bacilli</taxon>
        <taxon>Bacillales</taxon>
        <taxon>Listeriaceae</taxon>
        <taxon>Listeria</taxon>
    </lineage>
</organism>
<reference evidence="3 4" key="1">
    <citation type="submission" date="2020-03" db="EMBL/GenBank/DDBJ databases">
        <title>Soil Listeria distribution.</title>
        <authorList>
            <person name="Liao J."/>
            <person name="Wiedmann M."/>
        </authorList>
    </citation>
    <scope>NUCLEOTIDE SEQUENCE [LARGE SCALE GENOMIC DNA]</scope>
    <source>
        <strain evidence="3 4">FSL L7-0741</strain>
    </source>
</reference>
<keyword evidence="2" id="KW-0378">Hydrolase</keyword>
<dbReference type="GO" id="GO:0016799">
    <property type="term" value="F:hydrolase activity, hydrolyzing N-glycosyl compounds"/>
    <property type="evidence" value="ECO:0007669"/>
    <property type="project" value="TreeGrafter"/>
</dbReference>
<protein>
    <recommendedName>
        <fullName evidence="2">Cytokinin riboside 5'-monophosphate phosphoribohydrolase</fullName>
        <ecNumber evidence="2">3.2.2.n1</ecNumber>
    </recommendedName>
</protein>
<dbReference type="GO" id="GO:0009691">
    <property type="term" value="P:cytokinin biosynthetic process"/>
    <property type="evidence" value="ECO:0007669"/>
    <property type="project" value="UniProtKB-UniRule"/>
</dbReference>
<dbReference type="SUPFAM" id="SSF102405">
    <property type="entry name" value="MCP/YpsA-like"/>
    <property type="match status" value="1"/>
</dbReference>
<dbReference type="NCBIfam" id="TIGR00730">
    <property type="entry name" value="Rossman fold protein, TIGR00730 family"/>
    <property type="match status" value="1"/>
</dbReference>
<dbReference type="InterPro" id="IPR031100">
    <property type="entry name" value="LOG_fam"/>
</dbReference>